<evidence type="ECO:0000256" key="6">
    <source>
        <dbReference type="ARBA" id="ARBA00022695"/>
    </source>
</evidence>
<keyword evidence="6 10" id="KW-0548">Nucleotidyltransferase</keyword>
<dbReference type="PANTHER" id="PTHR43532:SF1">
    <property type="entry name" value="GLUCOSE-1-PHOSPHATE THYMIDYLYLTRANSFERASE 1"/>
    <property type="match status" value="1"/>
</dbReference>
<dbReference type="Gene3D" id="3.90.550.10">
    <property type="entry name" value="Spore Coat Polysaccharide Biosynthesis Protein SpsA, Chain A"/>
    <property type="match status" value="1"/>
</dbReference>
<evidence type="ECO:0000259" key="11">
    <source>
        <dbReference type="Pfam" id="PF00483"/>
    </source>
</evidence>
<keyword evidence="7 10" id="KW-0479">Metal-binding</keyword>
<dbReference type="PANTHER" id="PTHR43532">
    <property type="entry name" value="GLUCOSE-1-PHOSPHATE THYMIDYLYLTRANSFERASE"/>
    <property type="match status" value="1"/>
</dbReference>
<proteinExistence type="inferred from homology"/>
<comment type="similarity">
    <text evidence="2 10">Belongs to the glucose-1-phosphate thymidylyltransferase family.</text>
</comment>
<organism evidence="12 13">
    <name type="scientific">Streptomyces achromogenes</name>
    <dbReference type="NCBI Taxonomy" id="67255"/>
    <lineage>
        <taxon>Bacteria</taxon>
        <taxon>Bacillati</taxon>
        <taxon>Actinomycetota</taxon>
        <taxon>Actinomycetes</taxon>
        <taxon>Kitasatosporales</taxon>
        <taxon>Streptomycetaceae</taxon>
        <taxon>Streptomyces</taxon>
    </lineage>
</organism>
<evidence type="ECO:0000256" key="2">
    <source>
        <dbReference type="ARBA" id="ARBA00010480"/>
    </source>
</evidence>
<evidence type="ECO:0000256" key="8">
    <source>
        <dbReference type="ARBA" id="ARBA00022842"/>
    </source>
</evidence>
<dbReference type="InterPro" id="IPR005835">
    <property type="entry name" value="NTP_transferase_dom"/>
</dbReference>
<reference evidence="12 13" key="1">
    <citation type="submission" date="2023-07" db="EMBL/GenBank/DDBJ databases">
        <title>Comparative genomics of wheat-associated soil bacteria to identify genetic determinants of phenazine resistance.</title>
        <authorList>
            <person name="Mouncey N."/>
        </authorList>
    </citation>
    <scope>NUCLEOTIDE SEQUENCE [LARGE SCALE GENOMIC DNA]</scope>
    <source>
        <strain evidence="12 13">W4I19-2</strain>
    </source>
</reference>
<evidence type="ECO:0000313" key="13">
    <source>
        <dbReference type="Proteomes" id="UP001243364"/>
    </source>
</evidence>
<dbReference type="GO" id="GO:0008879">
    <property type="term" value="F:glucose-1-phosphate thymidylyltransferase activity"/>
    <property type="evidence" value="ECO:0007669"/>
    <property type="project" value="UniProtKB-EC"/>
</dbReference>
<dbReference type="CDD" id="cd02538">
    <property type="entry name" value="G1P_TT_short"/>
    <property type="match status" value="1"/>
</dbReference>
<dbReference type="InterPro" id="IPR005907">
    <property type="entry name" value="G1P_thy_trans_s"/>
</dbReference>
<protein>
    <recommendedName>
        <fullName evidence="4 10">Glucose-1-phosphate thymidylyltransferase</fullName>
        <ecNumber evidence="3 10">2.7.7.24</ecNumber>
    </recommendedName>
</protein>
<accession>A0ABU0Q3Y9</accession>
<sequence>MKGIVLAGGTGTRLHPITLAVSKQLLPVSDKPMIYYPLSVLMLADIREILVITTPTDMPYFQRLLGDGSRLGISLSYAAQESPGGLAQAFTIGADFIGADPVALVLGDNIFHGSGFRELLRRNARDVDGCVLFGYPVPDPERYGVGVTDAEGRLVSLEEKPAEPKSDRAITGLYFYDNDVVDVAKNLTPSPRGELEITDVNRWYLERGKAKLIELGRGFAWLDTGTAESLLKAGIYVQAMEERMGVRIACLEEVALQMGFIDADTCRRLGEGMKSPYGRYVTEVAAEAAGVGYRRRLVGAPRGA</sequence>
<comment type="catalytic activity">
    <reaction evidence="9 10">
        <text>dTTP + alpha-D-glucose 1-phosphate + H(+) = dTDP-alpha-D-glucose + diphosphate</text>
        <dbReference type="Rhea" id="RHEA:15225"/>
        <dbReference type="ChEBI" id="CHEBI:15378"/>
        <dbReference type="ChEBI" id="CHEBI:33019"/>
        <dbReference type="ChEBI" id="CHEBI:37568"/>
        <dbReference type="ChEBI" id="CHEBI:57477"/>
        <dbReference type="ChEBI" id="CHEBI:58601"/>
        <dbReference type="EC" id="2.7.7.24"/>
    </reaction>
</comment>
<dbReference type="InterPro" id="IPR029044">
    <property type="entry name" value="Nucleotide-diphossugar_trans"/>
</dbReference>
<evidence type="ECO:0000256" key="10">
    <source>
        <dbReference type="RuleBase" id="RU003706"/>
    </source>
</evidence>
<evidence type="ECO:0000313" key="12">
    <source>
        <dbReference type="EMBL" id="MDQ0685385.1"/>
    </source>
</evidence>
<keyword evidence="13" id="KW-1185">Reference proteome</keyword>
<gene>
    <name evidence="12" type="ORF">QFZ56_004348</name>
</gene>
<dbReference type="SUPFAM" id="SSF53448">
    <property type="entry name" value="Nucleotide-diphospho-sugar transferases"/>
    <property type="match status" value="1"/>
</dbReference>
<feature type="domain" description="Nucleotidyl transferase" evidence="11">
    <location>
        <begin position="2"/>
        <end position="233"/>
    </location>
</feature>
<evidence type="ECO:0000256" key="7">
    <source>
        <dbReference type="ARBA" id="ARBA00022723"/>
    </source>
</evidence>
<comment type="cofactor">
    <cofactor evidence="1">
        <name>Mg(2+)</name>
        <dbReference type="ChEBI" id="CHEBI:18420"/>
    </cofactor>
</comment>
<comment type="caution">
    <text evidence="12">The sequence shown here is derived from an EMBL/GenBank/DDBJ whole genome shotgun (WGS) entry which is preliminary data.</text>
</comment>
<dbReference type="NCBIfam" id="TIGR01207">
    <property type="entry name" value="rmlA"/>
    <property type="match status" value="1"/>
</dbReference>
<dbReference type="RefSeq" id="WP_107442665.1">
    <property type="nucleotide sequence ID" value="NZ_JAUSYA010000001.1"/>
</dbReference>
<evidence type="ECO:0000256" key="4">
    <source>
        <dbReference type="ARBA" id="ARBA00017654"/>
    </source>
</evidence>
<evidence type="ECO:0000256" key="9">
    <source>
        <dbReference type="ARBA" id="ARBA00049336"/>
    </source>
</evidence>
<keyword evidence="8 10" id="KW-0460">Magnesium</keyword>
<dbReference type="Proteomes" id="UP001243364">
    <property type="component" value="Unassembled WGS sequence"/>
</dbReference>
<dbReference type="Pfam" id="PF00483">
    <property type="entry name" value="NTP_transferase"/>
    <property type="match status" value="1"/>
</dbReference>
<dbReference type="EC" id="2.7.7.24" evidence="3 10"/>
<evidence type="ECO:0000256" key="5">
    <source>
        <dbReference type="ARBA" id="ARBA00022679"/>
    </source>
</evidence>
<dbReference type="EMBL" id="JAUSYA010000001">
    <property type="protein sequence ID" value="MDQ0685385.1"/>
    <property type="molecule type" value="Genomic_DNA"/>
</dbReference>
<evidence type="ECO:0000256" key="1">
    <source>
        <dbReference type="ARBA" id="ARBA00001946"/>
    </source>
</evidence>
<keyword evidence="5 10" id="KW-0808">Transferase</keyword>
<name>A0ABU0Q3Y9_STRAH</name>
<evidence type="ECO:0000256" key="3">
    <source>
        <dbReference type="ARBA" id="ARBA00012461"/>
    </source>
</evidence>
<comment type="function">
    <text evidence="10">Catalyzes the formation of dTDP-glucose, from dTTP and glucose 1-phosphate, as well as its pyrophosphorolysis.</text>
</comment>